<dbReference type="InterPro" id="IPR023214">
    <property type="entry name" value="HAD_sf"/>
</dbReference>
<keyword evidence="6" id="KW-1185">Reference proteome</keyword>
<evidence type="ECO:0000313" key="6">
    <source>
        <dbReference type="Proteomes" id="UP001596109"/>
    </source>
</evidence>
<keyword evidence="4" id="KW-0472">Membrane</keyword>
<proteinExistence type="predicted"/>
<dbReference type="RefSeq" id="WP_381439669.1">
    <property type="nucleotide sequence ID" value="NZ_JBHSNO010000016.1"/>
</dbReference>
<dbReference type="InterPro" id="IPR018303">
    <property type="entry name" value="ATPase_P-typ_P_site"/>
</dbReference>
<reference evidence="6" key="1">
    <citation type="journal article" date="2019" name="Int. J. Syst. Evol. Microbiol.">
        <title>The Global Catalogue of Microorganisms (GCM) 10K type strain sequencing project: providing services to taxonomists for standard genome sequencing and annotation.</title>
        <authorList>
            <consortium name="The Broad Institute Genomics Platform"/>
            <consortium name="The Broad Institute Genome Sequencing Center for Infectious Disease"/>
            <person name="Wu L."/>
            <person name="Ma J."/>
        </authorList>
    </citation>
    <scope>NUCLEOTIDE SEQUENCE [LARGE SCALE GENOMIC DNA]</scope>
    <source>
        <strain evidence="6">CGMCC 4.1434</strain>
    </source>
</reference>
<keyword evidence="2" id="KW-0812">Transmembrane</keyword>
<dbReference type="Gene3D" id="3.40.1110.10">
    <property type="entry name" value="Calcium-transporting ATPase, cytoplasmic domain N"/>
    <property type="match status" value="1"/>
</dbReference>
<accession>A0ABW0TR21</accession>
<dbReference type="Proteomes" id="UP001596109">
    <property type="component" value="Unassembled WGS sequence"/>
</dbReference>
<protein>
    <submittedName>
        <fullName evidence="5">Uncharacterized protein</fullName>
    </submittedName>
</protein>
<keyword evidence="3" id="KW-1133">Transmembrane helix</keyword>
<sequence>MNDSDELKIRDNKTGNDTYLSQAVLLVSGAENIKSKAQKSTHKLDRVVFDKTGTLTAGNFGVTDIYPVENVKVVIY</sequence>
<name>A0ABW0TR21_9BACL</name>
<gene>
    <name evidence="5" type="ORF">ACFPRA_22385</name>
</gene>
<evidence type="ECO:0000256" key="3">
    <source>
        <dbReference type="ARBA" id="ARBA00022989"/>
    </source>
</evidence>
<dbReference type="Gene3D" id="3.40.50.1000">
    <property type="entry name" value="HAD superfamily/HAD-like"/>
    <property type="match status" value="1"/>
</dbReference>
<organism evidence="5 6">
    <name type="scientific">Sporosarcina soli</name>
    <dbReference type="NCBI Taxonomy" id="334736"/>
    <lineage>
        <taxon>Bacteria</taxon>
        <taxon>Bacillati</taxon>
        <taxon>Bacillota</taxon>
        <taxon>Bacilli</taxon>
        <taxon>Bacillales</taxon>
        <taxon>Caryophanaceae</taxon>
        <taxon>Sporosarcina</taxon>
    </lineage>
</organism>
<evidence type="ECO:0000256" key="4">
    <source>
        <dbReference type="ARBA" id="ARBA00023136"/>
    </source>
</evidence>
<evidence type="ECO:0000256" key="1">
    <source>
        <dbReference type="ARBA" id="ARBA00004370"/>
    </source>
</evidence>
<dbReference type="PROSITE" id="PS00154">
    <property type="entry name" value="ATPASE_E1_E2"/>
    <property type="match status" value="1"/>
</dbReference>
<dbReference type="EMBL" id="JBHSNO010000016">
    <property type="protein sequence ID" value="MFC5591637.1"/>
    <property type="molecule type" value="Genomic_DNA"/>
</dbReference>
<comment type="caution">
    <text evidence="5">The sequence shown here is derived from an EMBL/GenBank/DDBJ whole genome shotgun (WGS) entry which is preliminary data.</text>
</comment>
<evidence type="ECO:0000256" key="2">
    <source>
        <dbReference type="ARBA" id="ARBA00022692"/>
    </source>
</evidence>
<comment type="subcellular location">
    <subcellularLocation>
        <location evidence="1">Membrane</location>
    </subcellularLocation>
</comment>
<dbReference type="InterPro" id="IPR023299">
    <property type="entry name" value="ATPase_P-typ_cyto_dom_N"/>
</dbReference>
<evidence type="ECO:0000313" key="5">
    <source>
        <dbReference type="EMBL" id="MFC5591637.1"/>
    </source>
</evidence>